<proteinExistence type="predicted"/>
<reference evidence="1 2" key="1">
    <citation type="journal article" date="2019" name="Sci. Rep.">
        <title>Orb-weaving spider Araneus ventricosus genome elucidates the spidroin gene catalogue.</title>
        <authorList>
            <person name="Kono N."/>
            <person name="Nakamura H."/>
            <person name="Ohtoshi R."/>
            <person name="Moran D.A.P."/>
            <person name="Shinohara A."/>
            <person name="Yoshida Y."/>
            <person name="Fujiwara M."/>
            <person name="Mori M."/>
            <person name="Tomita M."/>
            <person name="Arakawa K."/>
        </authorList>
    </citation>
    <scope>NUCLEOTIDE SEQUENCE [LARGE SCALE GENOMIC DNA]</scope>
</reference>
<dbReference type="AlphaFoldDB" id="A0A4Y2SPJ1"/>
<comment type="caution">
    <text evidence="1">The sequence shown here is derived from an EMBL/GenBank/DDBJ whole genome shotgun (WGS) entry which is preliminary data.</text>
</comment>
<organism evidence="1 2">
    <name type="scientific">Araneus ventricosus</name>
    <name type="common">Orbweaver spider</name>
    <name type="synonym">Epeira ventricosa</name>
    <dbReference type="NCBI Taxonomy" id="182803"/>
    <lineage>
        <taxon>Eukaryota</taxon>
        <taxon>Metazoa</taxon>
        <taxon>Ecdysozoa</taxon>
        <taxon>Arthropoda</taxon>
        <taxon>Chelicerata</taxon>
        <taxon>Arachnida</taxon>
        <taxon>Araneae</taxon>
        <taxon>Araneomorphae</taxon>
        <taxon>Entelegynae</taxon>
        <taxon>Araneoidea</taxon>
        <taxon>Araneidae</taxon>
        <taxon>Araneus</taxon>
    </lineage>
</organism>
<protein>
    <submittedName>
        <fullName evidence="1">Uncharacterized protein</fullName>
    </submittedName>
</protein>
<name>A0A4Y2SPJ1_ARAVE</name>
<keyword evidence="2" id="KW-1185">Reference proteome</keyword>
<accession>A0A4Y2SPJ1</accession>
<sequence>MAWLKDVGSSGGTAMAWLKTRTAITLVEDEGGRGWSGCKDAECGASRSLIARQVLPPGWASNFVKGCRSEVRFGCRHLTIVQNTR</sequence>
<dbReference type="EMBL" id="BGPR01022762">
    <property type="protein sequence ID" value="GBN89396.1"/>
    <property type="molecule type" value="Genomic_DNA"/>
</dbReference>
<dbReference type="Proteomes" id="UP000499080">
    <property type="component" value="Unassembled WGS sequence"/>
</dbReference>
<gene>
    <name evidence="1" type="ORF">AVEN_138385_1</name>
</gene>
<evidence type="ECO:0000313" key="2">
    <source>
        <dbReference type="Proteomes" id="UP000499080"/>
    </source>
</evidence>
<evidence type="ECO:0000313" key="1">
    <source>
        <dbReference type="EMBL" id="GBN89396.1"/>
    </source>
</evidence>